<protein>
    <submittedName>
        <fullName evidence="2">Uncharacterized protein</fullName>
    </submittedName>
</protein>
<dbReference type="EMBL" id="CAJOBC010004235">
    <property type="protein sequence ID" value="CAF3820046.1"/>
    <property type="molecule type" value="Genomic_DNA"/>
</dbReference>
<evidence type="ECO:0000313" key="4">
    <source>
        <dbReference type="EMBL" id="CAF3820046.1"/>
    </source>
</evidence>
<evidence type="ECO:0000313" key="3">
    <source>
        <dbReference type="EMBL" id="CAF3731783.1"/>
    </source>
</evidence>
<dbReference type="OrthoDB" id="9972762at2759"/>
<proteinExistence type="predicted"/>
<name>A0A814KBP9_9BILA</name>
<dbReference type="Proteomes" id="UP000677228">
    <property type="component" value="Unassembled WGS sequence"/>
</dbReference>
<dbReference type="EMBL" id="CAJNOQ010004235">
    <property type="protein sequence ID" value="CAF1050432.1"/>
    <property type="molecule type" value="Genomic_DNA"/>
</dbReference>
<keyword evidence="5" id="KW-1185">Reference proteome</keyword>
<sequence length="195" mass="22368">MHWILRHPDLKLMLKNTSVVRETILHTIRDKLYNSGSSNVQQCNDLQNETIACMNGLCRAELGAFDNPEDPVPFYRTYCNHSPLEDPFQNKTGFFDVVPHGYPPPGENMHNFYYVCNQNLCKNQETVNVIQKLIHDYNTNELQGQGFLQPCPLSMYFGVMMPSQTVFHRNSTEPNLGLDRASKGCELLLTLKIFP</sequence>
<organism evidence="2 5">
    <name type="scientific">Didymodactylos carnosus</name>
    <dbReference type="NCBI Taxonomy" id="1234261"/>
    <lineage>
        <taxon>Eukaryota</taxon>
        <taxon>Metazoa</taxon>
        <taxon>Spiralia</taxon>
        <taxon>Gnathifera</taxon>
        <taxon>Rotifera</taxon>
        <taxon>Eurotatoria</taxon>
        <taxon>Bdelloidea</taxon>
        <taxon>Philodinida</taxon>
        <taxon>Philodinidae</taxon>
        <taxon>Didymodactylos</taxon>
    </lineage>
</organism>
<evidence type="ECO:0000313" key="5">
    <source>
        <dbReference type="Proteomes" id="UP000663829"/>
    </source>
</evidence>
<dbReference type="EMBL" id="CAJNOK010005056">
    <property type="protein sequence ID" value="CAF0958921.1"/>
    <property type="molecule type" value="Genomic_DNA"/>
</dbReference>
<accession>A0A814KBP9</accession>
<dbReference type="Proteomes" id="UP000681722">
    <property type="component" value="Unassembled WGS sequence"/>
</dbReference>
<gene>
    <name evidence="2" type="ORF">GPM918_LOCUS16254</name>
    <name evidence="1" type="ORF">OVA965_LOCUS12530</name>
    <name evidence="4" type="ORF">SRO942_LOCUS16254</name>
    <name evidence="3" type="ORF">TMI583_LOCUS12533</name>
</gene>
<reference evidence="2" key="1">
    <citation type="submission" date="2021-02" db="EMBL/GenBank/DDBJ databases">
        <authorList>
            <person name="Nowell W R."/>
        </authorList>
    </citation>
    <scope>NUCLEOTIDE SEQUENCE</scope>
</reference>
<dbReference type="Proteomes" id="UP000663829">
    <property type="component" value="Unassembled WGS sequence"/>
</dbReference>
<dbReference type="EMBL" id="CAJOBA010005060">
    <property type="protein sequence ID" value="CAF3731783.1"/>
    <property type="molecule type" value="Genomic_DNA"/>
</dbReference>
<evidence type="ECO:0000313" key="2">
    <source>
        <dbReference type="EMBL" id="CAF1050432.1"/>
    </source>
</evidence>
<evidence type="ECO:0000313" key="1">
    <source>
        <dbReference type="EMBL" id="CAF0958921.1"/>
    </source>
</evidence>
<comment type="caution">
    <text evidence="2">The sequence shown here is derived from an EMBL/GenBank/DDBJ whole genome shotgun (WGS) entry which is preliminary data.</text>
</comment>
<dbReference type="AlphaFoldDB" id="A0A814KBP9"/>
<dbReference type="Proteomes" id="UP000682733">
    <property type="component" value="Unassembled WGS sequence"/>
</dbReference>